<accession>A0A8T0DHC9</accession>
<evidence type="ECO:0008006" key="4">
    <source>
        <dbReference type="Google" id="ProtNLM"/>
    </source>
</evidence>
<keyword evidence="1" id="KW-0472">Membrane</keyword>
<keyword evidence="1" id="KW-1133">Transmembrane helix</keyword>
<protein>
    <recommendedName>
        <fullName evidence="4">ER membrane protein complex subunit 1</fullName>
    </recommendedName>
</protein>
<reference evidence="2 3" key="1">
    <citation type="submission" date="2019-07" db="EMBL/GenBank/DDBJ databases">
        <title>Annotation for the trematode Paragonimus westermani.</title>
        <authorList>
            <person name="Choi Y.-J."/>
        </authorList>
    </citation>
    <scope>NUCLEOTIDE SEQUENCE [LARGE SCALE GENOMIC DNA]</scope>
    <source>
        <strain evidence="2">180907_Pwestermani</strain>
    </source>
</reference>
<name>A0A8T0DHC9_9TREM</name>
<evidence type="ECO:0000313" key="3">
    <source>
        <dbReference type="Proteomes" id="UP000699462"/>
    </source>
</evidence>
<dbReference type="Proteomes" id="UP000699462">
    <property type="component" value="Unassembled WGS sequence"/>
</dbReference>
<dbReference type="AlphaFoldDB" id="A0A8T0DHC9"/>
<feature type="transmembrane region" description="Helical" evidence="1">
    <location>
        <begin position="708"/>
        <end position="729"/>
    </location>
</feature>
<feature type="transmembrane region" description="Helical" evidence="1">
    <location>
        <begin position="12"/>
        <end position="33"/>
    </location>
</feature>
<proteinExistence type="predicted"/>
<dbReference type="OrthoDB" id="270568at2759"/>
<gene>
    <name evidence="2" type="ORF">P879_08554</name>
</gene>
<evidence type="ECO:0000256" key="1">
    <source>
        <dbReference type="SAM" id="Phobius"/>
    </source>
</evidence>
<evidence type="ECO:0000313" key="2">
    <source>
        <dbReference type="EMBL" id="KAF8566746.1"/>
    </source>
</evidence>
<dbReference type="EMBL" id="JTDF01004681">
    <property type="protein sequence ID" value="KAF8566746.1"/>
    <property type="molecule type" value="Genomic_DNA"/>
</dbReference>
<comment type="caution">
    <text evidence="2">The sequence shown here is derived from an EMBL/GenBank/DDBJ whole genome shotgun (WGS) entry which is preliminary data.</text>
</comment>
<organism evidence="2 3">
    <name type="scientific">Paragonimus westermani</name>
    <dbReference type="NCBI Taxonomy" id="34504"/>
    <lineage>
        <taxon>Eukaryota</taxon>
        <taxon>Metazoa</taxon>
        <taxon>Spiralia</taxon>
        <taxon>Lophotrochozoa</taxon>
        <taxon>Platyhelminthes</taxon>
        <taxon>Trematoda</taxon>
        <taxon>Digenea</taxon>
        <taxon>Plagiorchiida</taxon>
        <taxon>Troglotremata</taxon>
        <taxon>Troglotrematidae</taxon>
        <taxon>Paragonimus</taxon>
    </lineage>
</organism>
<keyword evidence="3" id="KW-1185">Reference proteome</keyword>
<sequence length="737" mass="81781">MLHSVFHTLKLKHAYALILSLLLVFLVANHMHFRLIPLWVLHFHPDIAKISSVFSSYSTNYFSTHLSCVLDRTDPRSFPSNSSAFLLVSSGRAGSSVVVVYRLPKLHEQRLYVMSREQRESTLRRLVPVSHLTLADQHVLATAADSFSDHILYVIVTVPARVRTNVTGDGYQILLINQTAHVLWKRYINLPTVATGSAFASISIDSACGRVSGRLCGSVFVTVPTLSGDVHEISTLALLLDSGEVLWLYRPEAPRVPKKSFQLLSSKKHWKLALLDQYESHSHVEESAWQIYQQTLKLILPIQWYGVEDSRMVSVHASLPTGVRLSTVSSDPVHMDTLVSLHPRGVDVFDQKSGKLLARLSRNWKPGSTYAILPSLNTSGYFSRTVGHPTLHELRLTSTVVPASLRYSGTHIKHPSEDEIEPSDSSEYGDFSHSVDCRGLLRRLEFDPGSANKQRSVIHTGLCRPHSLMEFARLGKPEWLEDETKTVPPVVIKRQVLIFHTGSPSIGFNGLLDSLFSVLSKAAQRHDPIRERIDDVASHDVIFLSSDGSLSSLSNMGNENWRTNAEVSWLQISRTIAANPDTTDARLRDLYHHQFRPSLLAVDLETLGQGTSWNDGMTLNGISGLSATLLSTLLVVGWDSLSLVDRHSGTLLATHKLPSQPMGKPIHIPSLRTHENPGCVGVCSANSQFVIPFDGMLIAFGVTAELRVWTLLLAPLCLCLSFFLLSALCKSTIEFED</sequence>
<keyword evidence="1" id="KW-0812">Transmembrane</keyword>